<keyword evidence="2" id="KW-0472">Membrane</keyword>
<evidence type="ECO:0000313" key="4">
    <source>
        <dbReference type="Proteomes" id="UP000619260"/>
    </source>
</evidence>
<proteinExistence type="predicted"/>
<evidence type="ECO:0000313" key="3">
    <source>
        <dbReference type="EMBL" id="GIJ49674.1"/>
    </source>
</evidence>
<feature type="transmembrane region" description="Helical" evidence="2">
    <location>
        <begin position="805"/>
        <end position="828"/>
    </location>
</feature>
<evidence type="ECO:0008006" key="5">
    <source>
        <dbReference type="Google" id="ProtNLM"/>
    </source>
</evidence>
<dbReference type="RefSeq" id="WP_203903144.1">
    <property type="nucleotide sequence ID" value="NZ_BOPF01000029.1"/>
</dbReference>
<feature type="compositionally biased region" description="Low complexity" evidence="1">
    <location>
        <begin position="1092"/>
        <end position="1101"/>
    </location>
</feature>
<evidence type="ECO:0000256" key="1">
    <source>
        <dbReference type="SAM" id="MobiDB-lite"/>
    </source>
</evidence>
<gene>
    <name evidence="3" type="ORF">Val02_65600</name>
</gene>
<keyword evidence="2" id="KW-1133">Transmembrane helix</keyword>
<reference evidence="3" key="1">
    <citation type="submission" date="2021-01" db="EMBL/GenBank/DDBJ databases">
        <title>Whole genome shotgun sequence of Virgisporangium aliadipatigenens NBRC 105644.</title>
        <authorList>
            <person name="Komaki H."/>
            <person name="Tamura T."/>
        </authorList>
    </citation>
    <scope>NUCLEOTIDE SEQUENCE</scope>
    <source>
        <strain evidence="3">NBRC 105644</strain>
    </source>
</reference>
<feature type="compositionally biased region" description="Low complexity" evidence="1">
    <location>
        <begin position="953"/>
        <end position="978"/>
    </location>
</feature>
<accession>A0A8J4DTD6</accession>
<keyword evidence="4" id="KW-1185">Reference proteome</keyword>
<feature type="region of interest" description="Disordered" evidence="1">
    <location>
        <begin position="1"/>
        <end position="21"/>
    </location>
</feature>
<feature type="region of interest" description="Disordered" evidence="1">
    <location>
        <begin position="924"/>
        <end position="1073"/>
    </location>
</feature>
<feature type="transmembrane region" description="Helical" evidence="2">
    <location>
        <begin position="771"/>
        <end position="793"/>
    </location>
</feature>
<feature type="compositionally biased region" description="Pro residues" evidence="1">
    <location>
        <begin position="161"/>
        <end position="179"/>
    </location>
</feature>
<feature type="region of interest" description="Disordered" evidence="1">
    <location>
        <begin position="1087"/>
        <end position="1107"/>
    </location>
</feature>
<organism evidence="3 4">
    <name type="scientific">Virgisporangium aliadipatigenens</name>
    <dbReference type="NCBI Taxonomy" id="741659"/>
    <lineage>
        <taxon>Bacteria</taxon>
        <taxon>Bacillati</taxon>
        <taxon>Actinomycetota</taxon>
        <taxon>Actinomycetes</taxon>
        <taxon>Micromonosporales</taxon>
        <taxon>Micromonosporaceae</taxon>
        <taxon>Virgisporangium</taxon>
    </lineage>
</organism>
<name>A0A8J4DTD6_9ACTN</name>
<dbReference type="EMBL" id="BOPF01000029">
    <property type="protein sequence ID" value="GIJ49674.1"/>
    <property type="molecule type" value="Genomic_DNA"/>
</dbReference>
<sequence length="1329" mass="135367">MDERTVTEQQPPAPTGRPERTAASLLERSDAARPDAAPASLGNAAFARMLADATGEPAGRMDPQVAAGLAAGGNRAMSGLLSGAPATEPAVGVDARAAGVDAQGVGAEAVGVDAQAEVSREAGVQGPTAADVSEPAPAEQIAQQGAAAVQSLGQVAAQAAGPPPPVAPLYTPEPLPPADPGTAAATDVAAPAAEAAVRKDVALAEAGESAAGLDGVRSSAASFAGASVGFGVPATADGAQRSAAASDQVSSFLTAVGERAAAVTDLGTVAADRYREAARAGVEQINLGVEERLQAVHAHLATLRAQAQSQADAARGTVEARHATARSTIADATAAARLRLENDHNAALLSIEAQEGQQLQALDRLYEAGDRRFRAAGQTVGGEAATRGTTMAEEYMRGLVDEDDSFWDGPLTYNRGKARADTAREISKAYHDGLIDEANKQADQALSGKARDIESVHATAGSAREALRQQHTATLDTLQQADTAALEQADAARTALLDAITQALTGGQQLFDRLEVSLVENIRTSAQAQTAAVEQQAFALTGAAQEHIARTANGLLEAGGTLAAQAQGAVPPPVDTLVALLGAATAEIDAGVTTFHQELEESLELGAGQLSDASFVVTDGLATSTQQGLDGATTDANDLGATIQAIADSAAGTFETIEQQHDSGLTRTTTTAKEGYDRVVDGVRQTYGELSRGLEQGFERSGAGLEQGLRGALTKMETEIRTRAEENAAAVPPRWKSVVKWVLIIAVIVVVALVIGPFVIGAVGAALGTGAVMTGIIAGAIVGAATGATMQVINNWASNRPLGEGVLKAAVIGGIGGAVGGGFGAYFASAAQAGTTVVNTAFRQFLANTAIGAATETVLNVVTTGHFSWEALGMSLLSAVVVGAAMHGAGGLKGVQGIQEGAIGAGEKFGGALRAGMGGTVSINYRPTGVPEGTTRQGTEADPASGLPGAHQSGDGPAAATTSTADDAPRRTTTAADDGPVSASTAGDGRIGADPDGPRPTTTADDGQPVRVVSTEEVPGGAGRIGADPDGRVPTDADGVPARGGAQTEADGVPATAKPVEEPPVTSKPVEEKSVPAVVADEEVPVVKTDTESTPPSTTEEVPPRKQRAWVHPDGAKKGHFVDIDENVPVEYRAITPRSEEESAAFYADAMKNKKGGNPATAVVMGENGPNIRDNLYTGDAQTKAVKVLQEQGILEILPDDHLRVTDPEKYLAWIEEAYAQRGNAHMSDAMREAIEAHISSGPIKIKVDLKDGGMSNAGNLPGTHAEILALNDILLQMERAATTSGTVKVHTVRPDGSHFRACAHCSAIIERLPPAIRVQVLTGTVLVP</sequence>
<feature type="region of interest" description="Disordered" evidence="1">
    <location>
        <begin position="154"/>
        <end position="186"/>
    </location>
</feature>
<protein>
    <recommendedName>
        <fullName evidence="5">YwqJ-like deaminase</fullName>
    </recommendedName>
</protein>
<keyword evidence="2" id="KW-0812">Transmembrane</keyword>
<feature type="transmembrane region" description="Helical" evidence="2">
    <location>
        <begin position="741"/>
        <end position="765"/>
    </location>
</feature>
<evidence type="ECO:0000256" key="2">
    <source>
        <dbReference type="SAM" id="Phobius"/>
    </source>
</evidence>
<dbReference type="Proteomes" id="UP000619260">
    <property type="component" value="Unassembled WGS sequence"/>
</dbReference>
<comment type="caution">
    <text evidence="3">The sequence shown here is derived from an EMBL/GenBank/DDBJ whole genome shotgun (WGS) entry which is preliminary data.</text>
</comment>